<evidence type="ECO:0000259" key="7">
    <source>
        <dbReference type="Pfam" id="PF14322"/>
    </source>
</evidence>
<evidence type="ECO:0000256" key="1">
    <source>
        <dbReference type="ARBA" id="ARBA00004442"/>
    </source>
</evidence>
<proteinExistence type="inferred from homology"/>
<dbReference type="Proteomes" id="UP001197770">
    <property type="component" value="Unassembled WGS sequence"/>
</dbReference>
<accession>A0ABS8GY27</accession>
<dbReference type="EMBL" id="JAJGMW010000023">
    <property type="protein sequence ID" value="MCC4214087.1"/>
    <property type="molecule type" value="Genomic_DNA"/>
</dbReference>
<keyword evidence="9" id="KW-1185">Reference proteome</keyword>
<evidence type="ECO:0000313" key="8">
    <source>
        <dbReference type="EMBL" id="MCC4214087.1"/>
    </source>
</evidence>
<keyword evidence="5" id="KW-0998">Cell outer membrane</keyword>
<feature type="domain" description="RagB/SusD" evidence="6">
    <location>
        <begin position="330"/>
        <end position="415"/>
    </location>
</feature>
<comment type="caution">
    <text evidence="8">The sequence shown here is derived from an EMBL/GenBank/DDBJ whole genome shotgun (WGS) entry which is preliminary data.</text>
</comment>
<keyword evidence="4" id="KW-0472">Membrane</keyword>
<evidence type="ECO:0000256" key="2">
    <source>
        <dbReference type="ARBA" id="ARBA00006275"/>
    </source>
</evidence>
<gene>
    <name evidence="8" type="ORF">LLW17_15275</name>
</gene>
<dbReference type="InterPro" id="IPR011990">
    <property type="entry name" value="TPR-like_helical_dom_sf"/>
</dbReference>
<name>A0ABS8GY27_9FLAO</name>
<evidence type="ECO:0000256" key="5">
    <source>
        <dbReference type="ARBA" id="ARBA00023237"/>
    </source>
</evidence>
<dbReference type="RefSeq" id="WP_228231155.1">
    <property type="nucleotide sequence ID" value="NZ_JAJGMW010000023.1"/>
</dbReference>
<dbReference type="Gene3D" id="1.25.40.390">
    <property type="match status" value="1"/>
</dbReference>
<comment type="similarity">
    <text evidence="2">Belongs to the SusD family.</text>
</comment>
<dbReference type="CDD" id="cd08977">
    <property type="entry name" value="SusD"/>
    <property type="match status" value="1"/>
</dbReference>
<dbReference type="InterPro" id="IPR012944">
    <property type="entry name" value="SusD_RagB_dom"/>
</dbReference>
<reference evidence="8 9" key="1">
    <citation type="submission" date="2021-11" db="EMBL/GenBank/DDBJ databases">
        <title>Seasonal and diel survey of microbial diversity of the Tyrrhenian coast.</title>
        <authorList>
            <person name="Gattoni G."/>
            <person name="Corral P."/>
        </authorList>
    </citation>
    <scope>NUCLEOTIDE SEQUENCE [LARGE SCALE GENOMIC DNA]</scope>
    <source>
        <strain evidence="8 9">Mr9</strain>
    </source>
</reference>
<dbReference type="Pfam" id="PF14322">
    <property type="entry name" value="SusD-like_3"/>
    <property type="match status" value="1"/>
</dbReference>
<dbReference type="SUPFAM" id="SSF48452">
    <property type="entry name" value="TPR-like"/>
    <property type="match status" value="1"/>
</dbReference>
<evidence type="ECO:0000313" key="9">
    <source>
        <dbReference type="Proteomes" id="UP001197770"/>
    </source>
</evidence>
<evidence type="ECO:0000256" key="3">
    <source>
        <dbReference type="ARBA" id="ARBA00022729"/>
    </source>
</evidence>
<sequence>MKKIYNYYILLIIAIGLSSCDDNLEINPRQSIDGSLALATEANIQALLIGIYEDSGQSVAFGGDIQITNELLGNSDQVSWFGTFVAPRQFIRKSILVDNSFVGDTWAKNYEVINQANLILDNLDVVTSSGVKNRIEGETKYLRALNYFSLITLWALPYEAGVSNTQPGVPLRLIGYEDYRTPLPASRASVEEIYAQILADLEDAYSNLPSSNDIFASKYAAQALRARVYLQMQNYAAARDAAHDVIENSGAELTETFADAFNNDANSSEDLFAFQVTNQTGDNDLITFYASQDNGGRGGDITLNPEYFALFPDADDERSSFTYIGDFGDDLTAKYTNQFANVVISRLAEMYLIRAEGNIIENTTVGATPVEDINKLRVRANADPVAGPLTQADILLERQLELAFEGFLLQDLKRTQSAVDDLPYDSPRLVLPIPQNEMDTNNLIEQNPGYGS</sequence>
<comment type="subcellular location">
    <subcellularLocation>
        <location evidence="1">Cell outer membrane</location>
    </subcellularLocation>
</comment>
<dbReference type="PROSITE" id="PS51257">
    <property type="entry name" value="PROKAR_LIPOPROTEIN"/>
    <property type="match status" value="1"/>
</dbReference>
<keyword evidence="3" id="KW-0732">Signal</keyword>
<evidence type="ECO:0000259" key="6">
    <source>
        <dbReference type="Pfam" id="PF07980"/>
    </source>
</evidence>
<feature type="domain" description="SusD-like N-terminal" evidence="7">
    <location>
        <begin position="85"/>
        <end position="230"/>
    </location>
</feature>
<dbReference type="Pfam" id="PF07980">
    <property type="entry name" value="SusD_RagB"/>
    <property type="match status" value="1"/>
</dbReference>
<organism evidence="8 9">
    <name type="scientific">Leeuwenhoekiella parthenopeia</name>
    <dbReference type="NCBI Taxonomy" id="2890320"/>
    <lineage>
        <taxon>Bacteria</taxon>
        <taxon>Pseudomonadati</taxon>
        <taxon>Bacteroidota</taxon>
        <taxon>Flavobacteriia</taxon>
        <taxon>Flavobacteriales</taxon>
        <taxon>Flavobacteriaceae</taxon>
        <taxon>Leeuwenhoekiella</taxon>
    </lineage>
</organism>
<dbReference type="InterPro" id="IPR033985">
    <property type="entry name" value="SusD-like_N"/>
</dbReference>
<evidence type="ECO:0000256" key="4">
    <source>
        <dbReference type="ARBA" id="ARBA00023136"/>
    </source>
</evidence>
<protein>
    <submittedName>
        <fullName evidence="8">RagB/SusD family nutrient uptake outer membrane protein</fullName>
    </submittedName>
</protein>